<sequence length="233" mass="25996">MSSALYLVFMSPLKVSACLSVAANVSGWFLCLGFSLGCGLSEFLFDFLSVSLSISYKLLSSSCIFGPESLYRFVPRESICIQGVWTEQRFPLSSYEASGVWSYRLACEAATISLISCVFSQVTPVWVYVAPVWILVAASYGLLVLGLFVSAASIYMNIECTISMFQSVIKLFQIYEFFDCKYQLAYQRSQSAQPKLSFRSLSQSPSISFSLSINPNHFRFQLVPDLSSRTARK</sequence>
<gene>
    <name evidence="2" type="ORF">F2Q69_00020128</name>
</gene>
<dbReference type="EMBL" id="QGKX02001290">
    <property type="protein sequence ID" value="KAF3540302.1"/>
    <property type="molecule type" value="Genomic_DNA"/>
</dbReference>
<keyword evidence="1" id="KW-1133">Transmembrane helix</keyword>
<keyword evidence="1" id="KW-0812">Transmembrane</keyword>
<feature type="transmembrane region" description="Helical" evidence="1">
    <location>
        <begin position="27"/>
        <end position="48"/>
    </location>
</feature>
<feature type="transmembrane region" description="Helical" evidence="1">
    <location>
        <begin position="133"/>
        <end position="156"/>
    </location>
</feature>
<evidence type="ECO:0000313" key="2">
    <source>
        <dbReference type="EMBL" id="KAF3540302.1"/>
    </source>
</evidence>
<organism evidence="2 3">
    <name type="scientific">Brassica cretica</name>
    <name type="common">Mustard</name>
    <dbReference type="NCBI Taxonomy" id="69181"/>
    <lineage>
        <taxon>Eukaryota</taxon>
        <taxon>Viridiplantae</taxon>
        <taxon>Streptophyta</taxon>
        <taxon>Embryophyta</taxon>
        <taxon>Tracheophyta</taxon>
        <taxon>Spermatophyta</taxon>
        <taxon>Magnoliopsida</taxon>
        <taxon>eudicotyledons</taxon>
        <taxon>Gunneridae</taxon>
        <taxon>Pentapetalae</taxon>
        <taxon>rosids</taxon>
        <taxon>malvids</taxon>
        <taxon>Brassicales</taxon>
        <taxon>Brassicaceae</taxon>
        <taxon>Brassiceae</taxon>
        <taxon>Brassica</taxon>
    </lineage>
</organism>
<accession>A0A8S9QKL8</accession>
<proteinExistence type="predicted"/>
<name>A0A8S9QKL8_BRACR</name>
<evidence type="ECO:0000256" key="1">
    <source>
        <dbReference type="SAM" id="Phobius"/>
    </source>
</evidence>
<dbReference type="AlphaFoldDB" id="A0A8S9QKL8"/>
<protein>
    <submittedName>
        <fullName evidence="2">Uncharacterized protein</fullName>
    </submittedName>
</protein>
<keyword evidence="1" id="KW-0472">Membrane</keyword>
<comment type="caution">
    <text evidence="2">The sequence shown here is derived from an EMBL/GenBank/DDBJ whole genome shotgun (WGS) entry which is preliminary data.</text>
</comment>
<reference evidence="2" key="1">
    <citation type="submission" date="2019-12" db="EMBL/GenBank/DDBJ databases">
        <title>Genome sequencing and annotation of Brassica cretica.</title>
        <authorList>
            <person name="Studholme D.J."/>
            <person name="Sarris P."/>
        </authorList>
    </citation>
    <scope>NUCLEOTIDE SEQUENCE</scope>
    <source>
        <strain evidence="2">PFS-109/04</strain>
        <tissue evidence="2">Leaf</tissue>
    </source>
</reference>
<evidence type="ECO:0000313" key="3">
    <source>
        <dbReference type="Proteomes" id="UP000712600"/>
    </source>
</evidence>
<dbReference type="Proteomes" id="UP000712600">
    <property type="component" value="Unassembled WGS sequence"/>
</dbReference>